<accession>A0ABN8YYK5</accession>
<keyword evidence="3" id="KW-1185">Reference proteome</keyword>
<feature type="compositionally biased region" description="Basic and acidic residues" evidence="1">
    <location>
        <begin position="193"/>
        <end position="205"/>
    </location>
</feature>
<dbReference type="EMBL" id="OX459960">
    <property type="protein sequence ID" value="CAI9165642.1"/>
    <property type="molecule type" value="Genomic_DNA"/>
</dbReference>
<protein>
    <submittedName>
        <fullName evidence="2">Uncharacterized protein</fullName>
    </submittedName>
</protein>
<name>A0ABN8YYK5_RANTA</name>
<proteinExistence type="predicted"/>
<reference evidence="2" key="1">
    <citation type="submission" date="2023-04" db="EMBL/GenBank/DDBJ databases">
        <authorList>
            <consortium name="ELIXIR-Norway"/>
        </authorList>
    </citation>
    <scope>NUCLEOTIDE SEQUENCE [LARGE SCALE GENOMIC DNA]</scope>
</reference>
<organism evidence="2 3">
    <name type="scientific">Rangifer tarandus platyrhynchus</name>
    <name type="common">Svalbard reindeer</name>
    <dbReference type="NCBI Taxonomy" id="3082113"/>
    <lineage>
        <taxon>Eukaryota</taxon>
        <taxon>Metazoa</taxon>
        <taxon>Chordata</taxon>
        <taxon>Craniata</taxon>
        <taxon>Vertebrata</taxon>
        <taxon>Euteleostomi</taxon>
        <taxon>Mammalia</taxon>
        <taxon>Eutheria</taxon>
        <taxon>Laurasiatheria</taxon>
        <taxon>Artiodactyla</taxon>
        <taxon>Ruminantia</taxon>
        <taxon>Pecora</taxon>
        <taxon>Cervidae</taxon>
        <taxon>Odocoileinae</taxon>
        <taxon>Rangifer</taxon>
    </lineage>
</organism>
<feature type="region of interest" description="Disordered" evidence="1">
    <location>
        <begin position="1"/>
        <end position="205"/>
    </location>
</feature>
<feature type="compositionally biased region" description="Basic and acidic residues" evidence="1">
    <location>
        <begin position="71"/>
        <end position="87"/>
    </location>
</feature>
<dbReference type="Proteomes" id="UP001176941">
    <property type="component" value="Chromosome 24"/>
</dbReference>
<evidence type="ECO:0000313" key="2">
    <source>
        <dbReference type="EMBL" id="CAI9165642.1"/>
    </source>
</evidence>
<evidence type="ECO:0000256" key="1">
    <source>
        <dbReference type="SAM" id="MobiDB-lite"/>
    </source>
</evidence>
<feature type="compositionally biased region" description="Basic residues" evidence="1">
    <location>
        <begin position="1"/>
        <end position="11"/>
    </location>
</feature>
<gene>
    <name evidence="2" type="ORF">MRATA1EN1_LOCUS14604</name>
</gene>
<evidence type="ECO:0000313" key="3">
    <source>
        <dbReference type="Proteomes" id="UP001176941"/>
    </source>
</evidence>
<sequence length="205" mass="22680">MQWTCVKRRLGNRCAQQPSCERRSEPGYMTRSPEAEPGLAAGQGRLRHHPPPPGKRLCSSLDSEELPWAQDESRQREKSDAGSKRGPESSATAAPPGPGPAGSERWVLWSLRAASPDIPGQVPERRDPVQGKQTGGWSQRWHRKGLGAEQRAPWQPRLREPALRLHSALHPASLERSGRGRSRSAPPPTPGRQEQRREEEAGAQD</sequence>